<evidence type="ECO:0000313" key="3">
    <source>
        <dbReference type="EMBL" id="KAK3953869.1"/>
    </source>
</evidence>
<dbReference type="Proteomes" id="UP001303222">
    <property type="component" value="Unassembled WGS sequence"/>
</dbReference>
<feature type="compositionally biased region" description="Low complexity" evidence="1">
    <location>
        <begin position="26"/>
        <end position="41"/>
    </location>
</feature>
<feature type="region of interest" description="Disordered" evidence="1">
    <location>
        <begin position="200"/>
        <end position="226"/>
    </location>
</feature>
<reference evidence="3" key="2">
    <citation type="submission" date="2023-06" db="EMBL/GenBank/DDBJ databases">
        <authorList>
            <consortium name="Lawrence Berkeley National Laboratory"/>
            <person name="Mondo S.J."/>
            <person name="Hensen N."/>
            <person name="Bonometti L."/>
            <person name="Westerberg I."/>
            <person name="Brannstrom I.O."/>
            <person name="Guillou S."/>
            <person name="Cros-Aarteil S."/>
            <person name="Calhoun S."/>
            <person name="Haridas S."/>
            <person name="Kuo A."/>
            <person name="Pangilinan J."/>
            <person name="Riley R."/>
            <person name="Labutti K."/>
            <person name="Andreopoulos B."/>
            <person name="Lipzen A."/>
            <person name="Chen C."/>
            <person name="Yanf M."/>
            <person name="Daum C."/>
            <person name="Ng V."/>
            <person name="Clum A."/>
            <person name="Steindorff A."/>
            <person name="Ohm R."/>
            <person name="Martin F."/>
            <person name="Silar P."/>
            <person name="Natvig D."/>
            <person name="Lalanne C."/>
            <person name="Gautier V."/>
            <person name="Ament-Velasquez S.L."/>
            <person name="Kruys A."/>
            <person name="Hutchinson M.I."/>
            <person name="Powell A.J."/>
            <person name="Barry K."/>
            <person name="Miller A.N."/>
            <person name="Grigoriev I.V."/>
            <person name="Debuchy R."/>
            <person name="Gladieux P."/>
            <person name="Thoren M.H."/>
            <person name="Johannesson H."/>
        </authorList>
    </citation>
    <scope>NUCLEOTIDE SEQUENCE</scope>
    <source>
        <strain evidence="3">CBS 626.80</strain>
    </source>
</reference>
<evidence type="ECO:0000313" key="4">
    <source>
        <dbReference type="Proteomes" id="UP001303222"/>
    </source>
</evidence>
<feature type="compositionally biased region" description="Low complexity" evidence="1">
    <location>
        <begin position="57"/>
        <end position="71"/>
    </location>
</feature>
<sequence>MRIFHSLLLLLPLVGHGVAAAAQSSSAPSSSAAADPTSSSTVGASTSQAPTTSAPGSSSKLSRTTTSKKPSAASATIPGPSSGTNYGPKGPPDVLLRVPELHVGRISLDVDNLRAEINLAAEVASLVTLNAGVQVGIDKVNVTIVDVDAQLDLVIRLGNLVKVVNRTLSTLDANPALINLLDGVVDAAVDGVSGVVGGGGGGGGGGRSTGSAGTVAPTSTKGGGDD</sequence>
<feature type="region of interest" description="Disordered" evidence="1">
    <location>
        <begin position="26"/>
        <end position="91"/>
    </location>
</feature>
<evidence type="ECO:0000256" key="2">
    <source>
        <dbReference type="SAM" id="SignalP"/>
    </source>
</evidence>
<feature type="compositionally biased region" description="Polar residues" evidence="1">
    <location>
        <begin position="42"/>
        <end position="56"/>
    </location>
</feature>
<feature type="chain" id="PRO_5042841679" evidence="2">
    <location>
        <begin position="20"/>
        <end position="226"/>
    </location>
</feature>
<keyword evidence="2" id="KW-0732">Signal</keyword>
<keyword evidence="4" id="KW-1185">Reference proteome</keyword>
<name>A0AAN6SHR7_9PEZI</name>
<accession>A0AAN6SHR7</accession>
<dbReference type="EMBL" id="MU859098">
    <property type="protein sequence ID" value="KAK3953869.1"/>
    <property type="molecule type" value="Genomic_DNA"/>
</dbReference>
<feature type="signal peptide" evidence="2">
    <location>
        <begin position="1"/>
        <end position="19"/>
    </location>
</feature>
<reference evidence="3" key="1">
    <citation type="journal article" date="2023" name="Mol. Phylogenet. Evol.">
        <title>Genome-scale phylogeny and comparative genomics of the fungal order Sordariales.</title>
        <authorList>
            <person name="Hensen N."/>
            <person name="Bonometti L."/>
            <person name="Westerberg I."/>
            <person name="Brannstrom I.O."/>
            <person name="Guillou S."/>
            <person name="Cros-Aarteil S."/>
            <person name="Calhoun S."/>
            <person name="Haridas S."/>
            <person name="Kuo A."/>
            <person name="Mondo S."/>
            <person name="Pangilinan J."/>
            <person name="Riley R."/>
            <person name="LaButti K."/>
            <person name="Andreopoulos B."/>
            <person name="Lipzen A."/>
            <person name="Chen C."/>
            <person name="Yan M."/>
            <person name="Daum C."/>
            <person name="Ng V."/>
            <person name="Clum A."/>
            <person name="Steindorff A."/>
            <person name="Ohm R.A."/>
            <person name="Martin F."/>
            <person name="Silar P."/>
            <person name="Natvig D.O."/>
            <person name="Lalanne C."/>
            <person name="Gautier V."/>
            <person name="Ament-Velasquez S.L."/>
            <person name="Kruys A."/>
            <person name="Hutchinson M.I."/>
            <person name="Powell A.J."/>
            <person name="Barry K."/>
            <person name="Miller A.N."/>
            <person name="Grigoriev I.V."/>
            <person name="Debuchy R."/>
            <person name="Gladieux P."/>
            <person name="Hiltunen Thoren M."/>
            <person name="Johannesson H."/>
        </authorList>
    </citation>
    <scope>NUCLEOTIDE SEQUENCE</scope>
    <source>
        <strain evidence="3">CBS 626.80</strain>
    </source>
</reference>
<dbReference type="AlphaFoldDB" id="A0AAN6SHR7"/>
<organism evidence="3 4">
    <name type="scientific">Pseudoneurospora amorphoporcata</name>
    <dbReference type="NCBI Taxonomy" id="241081"/>
    <lineage>
        <taxon>Eukaryota</taxon>
        <taxon>Fungi</taxon>
        <taxon>Dikarya</taxon>
        <taxon>Ascomycota</taxon>
        <taxon>Pezizomycotina</taxon>
        <taxon>Sordariomycetes</taxon>
        <taxon>Sordariomycetidae</taxon>
        <taxon>Sordariales</taxon>
        <taxon>Sordariaceae</taxon>
        <taxon>Pseudoneurospora</taxon>
    </lineage>
</organism>
<comment type="caution">
    <text evidence="3">The sequence shown here is derived from an EMBL/GenBank/DDBJ whole genome shotgun (WGS) entry which is preliminary data.</text>
</comment>
<gene>
    <name evidence="3" type="ORF">QBC32DRAFT_386260</name>
</gene>
<protein>
    <submittedName>
        <fullName evidence="3">Uncharacterized protein</fullName>
    </submittedName>
</protein>
<proteinExistence type="predicted"/>
<evidence type="ECO:0000256" key="1">
    <source>
        <dbReference type="SAM" id="MobiDB-lite"/>
    </source>
</evidence>